<reference evidence="3 4" key="1">
    <citation type="submission" date="2021-04" db="EMBL/GenBank/DDBJ databases">
        <authorList>
            <person name="Shkoporov A.N."/>
            <person name="Stockdale S.R."/>
            <person name="Guerin E."/>
            <person name="Ross R.P."/>
            <person name="Hill C."/>
        </authorList>
    </citation>
    <scope>NUCLEOTIDE SEQUENCE [LARGE SCALE GENOMIC DNA]</scope>
    <source>
        <strain evidence="4">cr23_1</strain>
    </source>
</reference>
<proteinExistence type="predicted"/>
<sequence>MENKNTLNGFEAILESLNPNVGANKTKEIDNIDNEFDAVEELTDEELEALRGKTSKKSTNNKEDEEEEEDDVDDKGEEDDDIETNEPSKTKKSSKKTTKTDKDNDTVDEKGEEDDIDSDDGTTSEELIVNFFDSLSEQLGWSDVEDEDKPKTAEDLIEYFKDVIEENSVPQYASEEVEKLDEFVRNGGNLKDYFSIDADIDLDNIEVEDNEINQKLVIKEFLKEKGLSAKLIDKKITKYEDAGILEDEAVDALEALKDIKAERKEKLLEEQQKSAREAQKQQQTFFNNVVSEIKGMDSIYGIEIPEKDKRALLEYIFKPDAEGVTKYQKDYAKSLKNLITSAYFTMKGDSLITIAKQKGKKDALDNFKNSLRGSGVTKKSRKQVINNDSTSTIWDTFARQLRVA</sequence>
<evidence type="ECO:0000313" key="3">
    <source>
        <dbReference type="EMBL" id="QWM91443.2"/>
    </source>
</evidence>
<protein>
    <submittedName>
        <fullName evidence="3">Regulatory protein RecX</fullName>
    </submittedName>
</protein>
<accession>A0AAE7S0H6</accession>
<evidence type="ECO:0000256" key="2">
    <source>
        <dbReference type="SAM" id="MobiDB-lite"/>
    </source>
</evidence>
<gene>
    <name evidence="3" type="primary">gp_78116</name>
</gene>
<organism evidence="3 4">
    <name type="scientific">uncultured phage cr23_1</name>
    <dbReference type="NCBI Taxonomy" id="2986419"/>
    <lineage>
        <taxon>Viruses</taxon>
        <taxon>Duplodnaviria</taxon>
        <taxon>Heunggongvirae</taxon>
        <taxon>Uroviricota</taxon>
        <taxon>Caudoviricetes</taxon>
        <taxon>Crassvirales</taxon>
        <taxon>Suoliviridae</taxon>
        <taxon>Uncouvirinae</taxon>
        <taxon>Aurodevirus</taxon>
        <taxon>Aurodevirus hiberniae</taxon>
    </lineage>
</organism>
<keyword evidence="1" id="KW-0175">Coiled coil</keyword>
<dbReference type="EMBL" id="MZ130500">
    <property type="protein sequence ID" value="QWM91443.2"/>
    <property type="molecule type" value="Genomic_DNA"/>
</dbReference>
<feature type="compositionally biased region" description="Basic and acidic residues" evidence="2">
    <location>
        <begin position="98"/>
        <end position="109"/>
    </location>
</feature>
<evidence type="ECO:0000256" key="1">
    <source>
        <dbReference type="SAM" id="Coils"/>
    </source>
</evidence>
<name>A0AAE7S0H6_9CAUD</name>
<feature type="compositionally biased region" description="Acidic residues" evidence="2">
    <location>
        <begin position="110"/>
        <end position="123"/>
    </location>
</feature>
<keyword evidence="4" id="KW-1185">Reference proteome</keyword>
<feature type="region of interest" description="Disordered" evidence="2">
    <location>
        <begin position="40"/>
        <end position="124"/>
    </location>
</feature>
<dbReference type="Proteomes" id="UP000828083">
    <property type="component" value="Segment"/>
</dbReference>
<evidence type="ECO:0000313" key="4">
    <source>
        <dbReference type="Proteomes" id="UP000828083"/>
    </source>
</evidence>
<feature type="coiled-coil region" evidence="1">
    <location>
        <begin position="242"/>
        <end position="284"/>
    </location>
</feature>
<feature type="compositionally biased region" description="Acidic residues" evidence="2">
    <location>
        <begin position="63"/>
        <end position="84"/>
    </location>
</feature>